<dbReference type="GO" id="GO:0009102">
    <property type="term" value="P:biotin biosynthetic process"/>
    <property type="evidence" value="ECO:0007669"/>
    <property type="project" value="TreeGrafter"/>
</dbReference>
<comment type="caution">
    <text evidence="7">The sequence shown here is derived from an EMBL/GenBank/DDBJ whole genome shotgun (WGS) entry which is preliminary data.</text>
</comment>
<comment type="similarity">
    <text evidence="2 6">Belongs to the class-III pyridoxal-phosphate-dependent aminotransferase family.</text>
</comment>
<dbReference type="CDD" id="cd00610">
    <property type="entry name" value="OAT_like"/>
    <property type="match status" value="1"/>
</dbReference>
<dbReference type="SUPFAM" id="SSF53383">
    <property type="entry name" value="PLP-dependent transferases"/>
    <property type="match status" value="1"/>
</dbReference>
<keyword evidence="3" id="KW-0032">Aminotransferase</keyword>
<dbReference type="InterPro" id="IPR015424">
    <property type="entry name" value="PyrdxlP-dep_Trfase"/>
</dbReference>
<dbReference type="PANTHER" id="PTHR42684">
    <property type="entry name" value="ADENOSYLMETHIONINE-8-AMINO-7-OXONONANOATE AMINOTRANSFERASE"/>
    <property type="match status" value="1"/>
</dbReference>
<keyword evidence="5 6" id="KW-0663">Pyridoxal phosphate</keyword>
<gene>
    <name evidence="7" type="ORF">RED65_02504</name>
</gene>
<accession>Q1MXW4</accession>
<evidence type="ECO:0000313" key="7">
    <source>
        <dbReference type="EMBL" id="EAT10814.1"/>
    </source>
</evidence>
<proteinExistence type="inferred from homology"/>
<dbReference type="InterPro" id="IPR005814">
    <property type="entry name" value="Aminotrans_3"/>
</dbReference>
<evidence type="ECO:0000256" key="1">
    <source>
        <dbReference type="ARBA" id="ARBA00001933"/>
    </source>
</evidence>
<dbReference type="Proteomes" id="UP000004263">
    <property type="component" value="Unassembled WGS sequence"/>
</dbReference>
<dbReference type="GO" id="GO:0030170">
    <property type="term" value="F:pyridoxal phosphate binding"/>
    <property type="evidence" value="ECO:0007669"/>
    <property type="project" value="InterPro"/>
</dbReference>
<keyword evidence="8" id="KW-1185">Reference proteome</keyword>
<dbReference type="HOGENOM" id="CLU_016922_4_1_6"/>
<evidence type="ECO:0008006" key="9">
    <source>
        <dbReference type="Google" id="ProtNLM"/>
    </source>
</evidence>
<protein>
    <recommendedName>
        <fullName evidence="9">Aminotransferase, class III</fullName>
    </recommendedName>
</protein>
<evidence type="ECO:0000256" key="2">
    <source>
        <dbReference type="ARBA" id="ARBA00008954"/>
    </source>
</evidence>
<dbReference type="InterPro" id="IPR015421">
    <property type="entry name" value="PyrdxlP-dep_Trfase_major"/>
</dbReference>
<evidence type="ECO:0000256" key="6">
    <source>
        <dbReference type="RuleBase" id="RU003560"/>
    </source>
</evidence>
<dbReference type="Pfam" id="PF00202">
    <property type="entry name" value="Aminotran_3"/>
    <property type="match status" value="1"/>
</dbReference>
<evidence type="ECO:0000256" key="5">
    <source>
        <dbReference type="ARBA" id="ARBA00022898"/>
    </source>
</evidence>
<dbReference type="STRING" id="207949.RED65_02504"/>
<dbReference type="Gene3D" id="3.90.1150.10">
    <property type="entry name" value="Aspartate Aminotransferase, domain 1"/>
    <property type="match status" value="1"/>
</dbReference>
<dbReference type="GO" id="GO:0009448">
    <property type="term" value="P:gamma-aminobutyric acid metabolic process"/>
    <property type="evidence" value="ECO:0007669"/>
    <property type="project" value="TreeGrafter"/>
</dbReference>
<dbReference type="RefSeq" id="WP_007016826.1">
    <property type="nucleotide sequence ID" value="NZ_AAQH01000032.1"/>
</dbReference>
<name>Q1MXW4_9GAMM</name>
<dbReference type="OrthoDB" id="9801052at2"/>
<dbReference type="InterPro" id="IPR049704">
    <property type="entry name" value="Aminotrans_3_PPA_site"/>
</dbReference>
<dbReference type="AlphaFoldDB" id="Q1MXW4"/>
<dbReference type="PROSITE" id="PS00600">
    <property type="entry name" value="AA_TRANSFER_CLASS_3"/>
    <property type="match status" value="1"/>
</dbReference>
<dbReference type="FunFam" id="3.40.640.10:FF:000014">
    <property type="entry name" value="Adenosylmethionine-8-amino-7-oxononanoate aminotransferase, probable"/>
    <property type="match status" value="1"/>
</dbReference>
<evidence type="ECO:0000256" key="3">
    <source>
        <dbReference type="ARBA" id="ARBA00022576"/>
    </source>
</evidence>
<evidence type="ECO:0000313" key="8">
    <source>
        <dbReference type="Proteomes" id="UP000004263"/>
    </source>
</evidence>
<dbReference type="NCBIfam" id="NF004767">
    <property type="entry name" value="PRK06105.1"/>
    <property type="match status" value="1"/>
</dbReference>
<dbReference type="InterPro" id="IPR015422">
    <property type="entry name" value="PyrdxlP-dep_Trfase_small"/>
</dbReference>
<sequence length="455" mass="49207">MNDTPKSLAQEDSQYVLHPASSITALLDQGPQMIVSAKGSTITDADGNELLDAVGGLWCVNAGYGRPELAQVVKEATEQLAYYHTFSNASNPWQVQLAKKLLQLAPSNLGKVYFGSGGSDANDTLVKIAWHYHSLRGKSTKTKVIAREQAYHGTSISTASLTGLGGFHKEYPLPLDFVLHTDCPHFYTRGLEGETEQQFCDRLIDNVAKLIEKEGADNIAAFFAEPIHAAGGIIEPPAGYYPKLKTLLKQHDILLVADEVVCGYGRLGTWFGSDQLDIEPDMLSTAKGLTSGYFPMSAAFITDEIFDVLKEGSAKIGAFSHGYTYSGHPVGCAVALANLNIIENEGLVERAKENGAYLHARLLEELGDHKNVGEIRGRGLLAGVQLVKDKVNKELPDPADKWPAKVTAMMRKNGVIVRPLPSVGTLAISPPLVITRDEIDRLVSEIKAAIDAEIA</sequence>
<keyword evidence="4" id="KW-0808">Transferase</keyword>
<reference evidence="7 8" key="1">
    <citation type="submission" date="2006-03" db="EMBL/GenBank/DDBJ databases">
        <authorList>
            <person name="Pinhassi J."/>
            <person name="Pedros-Alio C."/>
            <person name="Ferriera S."/>
            <person name="Johnson J."/>
            <person name="Kravitz S."/>
            <person name="Halpern A."/>
            <person name="Remington K."/>
            <person name="Beeson K."/>
            <person name="Tran B."/>
            <person name="Rogers Y.-H."/>
            <person name="Friedman R."/>
            <person name="Venter J.C."/>
        </authorList>
    </citation>
    <scope>NUCLEOTIDE SEQUENCE [LARGE SCALE GENOMIC DNA]</scope>
    <source>
        <strain evidence="7 8">RED65</strain>
    </source>
</reference>
<dbReference type="EMBL" id="AAQH01000032">
    <property type="protein sequence ID" value="EAT10814.1"/>
    <property type="molecule type" value="Genomic_DNA"/>
</dbReference>
<comment type="cofactor">
    <cofactor evidence="1">
        <name>pyridoxal 5'-phosphate</name>
        <dbReference type="ChEBI" id="CHEBI:597326"/>
    </cofactor>
</comment>
<evidence type="ECO:0000256" key="4">
    <source>
        <dbReference type="ARBA" id="ARBA00022679"/>
    </source>
</evidence>
<dbReference type="Gene3D" id="3.40.640.10">
    <property type="entry name" value="Type I PLP-dependent aspartate aminotransferase-like (Major domain)"/>
    <property type="match status" value="1"/>
</dbReference>
<dbReference type="PIRSF" id="PIRSF000521">
    <property type="entry name" value="Transaminase_4ab_Lys_Orn"/>
    <property type="match status" value="1"/>
</dbReference>
<dbReference type="GO" id="GO:0004015">
    <property type="term" value="F:adenosylmethionine-8-amino-7-oxononanoate transaminase activity"/>
    <property type="evidence" value="ECO:0007669"/>
    <property type="project" value="TreeGrafter"/>
</dbReference>
<dbReference type="PANTHER" id="PTHR42684:SF3">
    <property type="entry name" value="ADENOSYLMETHIONINE-8-AMINO-7-OXONONANOATE AMINOTRANSFERASE"/>
    <property type="match status" value="1"/>
</dbReference>
<organism evidence="7 8">
    <name type="scientific">Bermanella marisrubri</name>
    <dbReference type="NCBI Taxonomy" id="207949"/>
    <lineage>
        <taxon>Bacteria</taxon>
        <taxon>Pseudomonadati</taxon>
        <taxon>Pseudomonadota</taxon>
        <taxon>Gammaproteobacteria</taxon>
        <taxon>Oceanospirillales</taxon>
        <taxon>Oceanospirillaceae</taxon>
        <taxon>Bermanella</taxon>
    </lineage>
</organism>